<dbReference type="EC" id="4.4.1.13" evidence="2"/>
<evidence type="ECO:0000313" key="8">
    <source>
        <dbReference type="Proteomes" id="UP001500274"/>
    </source>
</evidence>
<dbReference type="CDD" id="cd00609">
    <property type="entry name" value="AAT_like"/>
    <property type="match status" value="1"/>
</dbReference>
<dbReference type="EMBL" id="BAAARI010000003">
    <property type="protein sequence ID" value="GAA2570025.1"/>
    <property type="molecule type" value="Genomic_DNA"/>
</dbReference>
<evidence type="ECO:0000313" key="7">
    <source>
        <dbReference type="EMBL" id="GAA2570025.1"/>
    </source>
</evidence>
<keyword evidence="8" id="KW-1185">Reference proteome</keyword>
<dbReference type="SUPFAM" id="SSF53383">
    <property type="entry name" value="PLP-dependent transferases"/>
    <property type="match status" value="1"/>
</dbReference>
<accession>A0ABN3P6Z3</accession>
<dbReference type="GO" id="GO:0008483">
    <property type="term" value="F:transaminase activity"/>
    <property type="evidence" value="ECO:0007669"/>
    <property type="project" value="UniProtKB-KW"/>
</dbReference>
<evidence type="ECO:0000259" key="6">
    <source>
        <dbReference type="Pfam" id="PF00155"/>
    </source>
</evidence>
<evidence type="ECO:0000256" key="5">
    <source>
        <dbReference type="ARBA" id="ARBA00037974"/>
    </source>
</evidence>
<evidence type="ECO:0000256" key="1">
    <source>
        <dbReference type="ARBA" id="ARBA00001933"/>
    </source>
</evidence>
<dbReference type="InterPro" id="IPR015421">
    <property type="entry name" value="PyrdxlP-dep_Trfase_major"/>
</dbReference>
<keyword evidence="7" id="KW-0808">Transferase</keyword>
<dbReference type="Pfam" id="PF00155">
    <property type="entry name" value="Aminotran_1_2"/>
    <property type="match status" value="1"/>
</dbReference>
<evidence type="ECO:0000256" key="3">
    <source>
        <dbReference type="ARBA" id="ARBA00022898"/>
    </source>
</evidence>
<gene>
    <name evidence="7" type="ORF">GCM10009862_06000</name>
</gene>
<dbReference type="PANTHER" id="PTHR43525:SF2">
    <property type="entry name" value="CYSTATHIONINE BETA-LYASE-RELATED"/>
    <property type="match status" value="1"/>
</dbReference>
<reference evidence="7 8" key="1">
    <citation type="journal article" date="2019" name="Int. J. Syst. Evol. Microbiol.">
        <title>The Global Catalogue of Microorganisms (GCM) 10K type strain sequencing project: providing services to taxonomists for standard genome sequencing and annotation.</title>
        <authorList>
            <consortium name="The Broad Institute Genomics Platform"/>
            <consortium name="The Broad Institute Genome Sequencing Center for Infectious Disease"/>
            <person name="Wu L."/>
            <person name="Ma J."/>
        </authorList>
    </citation>
    <scope>NUCLEOTIDE SEQUENCE [LARGE SCALE GENOMIC DNA]</scope>
    <source>
        <strain evidence="7 8">JCM 16365</strain>
    </source>
</reference>
<dbReference type="Proteomes" id="UP001500274">
    <property type="component" value="Unassembled WGS sequence"/>
</dbReference>
<feature type="domain" description="Aminotransferase class I/classII large" evidence="6">
    <location>
        <begin position="39"/>
        <end position="382"/>
    </location>
</feature>
<organism evidence="7 8">
    <name type="scientific">Microbacterium binotii</name>
    <dbReference type="NCBI Taxonomy" id="462710"/>
    <lineage>
        <taxon>Bacteria</taxon>
        <taxon>Bacillati</taxon>
        <taxon>Actinomycetota</taxon>
        <taxon>Actinomycetes</taxon>
        <taxon>Micrococcales</taxon>
        <taxon>Microbacteriaceae</taxon>
        <taxon>Microbacterium</taxon>
    </lineage>
</organism>
<protein>
    <recommendedName>
        <fullName evidence="2">cysteine-S-conjugate beta-lyase</fullName>
        <ecNumber evidence="2">4.4.1.13</ecNumber>
    </recommendedName>
</protein>
<comment type="caution">
    <text evidence="7">The sequence shown here is derived from an EMBL/GenBank/DDBJ whole genome shotgun (WGS) entry which is preliminary data.</text>
</comment>
<evidence type="ECO:0000256" key="2">
    <source>
        <dbReference type="ARBA" id="ARBA00012224"/>
    </source>
</evidence>
<dbReference type="InterPro" id="IPR015424">
    <property type="entry name" value="PyrdxlP-dep_Trfase"/>
</dbReference>
<keyword evidence="3" id="KW-0663">Pyridoxal phosphate</keyword>
<sequence length="392" mass="42543">MSEFARRVDAITVDQLRSTGATKWSAEDGTLGAFVAEMDFGIDPKITEALHRAVDAGSFGYMPRGIATDLSEATAEFVARRYDWQVPASDVWGVPDVIVGLELAMEHCSAPGSKIIVPTPSYMPFLFVPPMRGREVIEVPLAVRDGRYEFDLDALQRAFDEGGNLLLLCNPYNPVGRVFSREELVAVSEVVDRNGGRVFSDEIWAPLVFSGSTHVPYASISDTAAQHTITAMSASKAWNLPGLKCAQLVLTGDVDREKWAKIGPFGGHGTSNLGAIANAVAYRDGDDWLAELVPYLERNRDALQNLLADEIPGAWMPKPEGTYVGWIDFRSAGLGDAPAEFFRREASVGLTEGTMCGVAGTGFARLIFATPRPVLEHVVRRLGAALRARPEA</sequence>
<dbReference type="RefSeq" id="WP_344226758.1">
    <property type="nucleotide sequence ID" value="NZ_BAAARI010000003.1"/>
</dbReference>
<dbReference type="InterPro" id="IPR004839">
    <property type="entry name" value="Aminotransferase_I/II_large"/>
</dbReference>
<dbReference type="Gene3D" id="3.40.640.10">
    <property type="entry name" value="Type I PLP-dependent aspartate aminotransferase-like (Major domain)"/>
    <property type="match status" value="1"/>
</dbReference>
<dbReference type="Gene3D" id="3.90.1150.10">
    <property type="entry name" value="Aspartate Aminotransferase, domain 1"/>
    <property type="match status" value="1"/>
</dbReference>
<dbReference type="PANTHER" id="PTHR43525">
    <property type="entry name" value="PROTEIN MALY"/>
    <property type="match status" value="1"/>
</dbReference>
<name>A0ABN3P6Z3_9MICO</name>
<comment type="cofactor">
    <cofactor evidence="1">
        <name>pyridoxal 5'-phosphate</name>
        <dbReference type="ChEBI" id="CHEBI:597326"/>
    </cofactor>
</comment>
<dbReference type="InterPro" id="IPR051798">
    <property type="entry name" value="Class-II_PLP-Dep_Aminotrans"/>
</dbReference>
<proteinExistence type="inferred from homology"/>
<dbReference type="InterPro" id="IPR015422">
    <property type="entry name" value="PyrdxlP-dep_Trfase_small"/>
</dbReference>
<evidence type="ECO:0000256" key="4">
    <source>
        <dbReference type="ARBA" id="ARBA00023239"/>
    </source>
</evidence>
<comment type="similarity">
    <text evidence="5">Belongs to the class-II pyridoxal-phosphate-dependent aminotransferase family. MalY/PatB cystathionine beta-lyase subfamily.</text>
</comment>
<keyword evidence="4" id="KW-0456">Lyase</keyword>
<keyword evidence="7" id="KW-0032">Aminotransferase</keyword>